<feature type="compositionally biased region" description="Polar residues" evidence="1">
    <location>
        <begin position="72"/>
        <end position="99"/>
    </location>
</feature>
<protein>
    <recommendedName>
        <fullName evidence="5">DUF4124 domain-containing protein</fullName>
    </recommendedName>
</protein>
<dbReference type="EMBL" id="BMYD01000002">
    <property type="protein sequence ID" value="GHA78767.1"/>
    <property type="molecule type" value="Genomic_DNA"/>
</dbReference>
<keyword evidence="2" id="KW-0732">Signal</keyword>
<name>A0A918SYA4_9GAMM</name>
<organism evidence="3 4">
    <name type="scientific">Cognatilysobacter bugurensis</name>
    <dbReference type="NCBI Taxonomy" id="543356"/>
    <lineage>
        <taxon>Bacteria</taxon>
        <taxon>Pseudomonadati</taxon>
        <taxon>Pseudomonadota</taxon>
        <taxon>Gammaproteobacteria</taxon>
        <taxon>Lysobacterales</taxon>
        <taxon>Lysobacteraceae</taxon>
        <taxon>Cognatilysobacter</taxon>
    </lineage>
</organism>
<dbReference type="RefSeq" id="WP_189455044.1">
    <property type="nucleotide sequence ID" value="NZ_BMYD01000002.1"/>
</dbReference>
<sequence>MDTTVRTLGIAAFLLIAPAQAQVIYKCVEKGKPVSFQTTPCPVTAKVADAKAFVPDRELTWQEKRQREAQWATRNAPQASTAANIPTPTVTPSSRSQCELTRAERERWERASGLSRSYDTVRAWNERVARACN</sequence>
<keyword evidence="4" id="KW-1185">Reference proteome</keyword>
<dbReference type="Proteomes" id="UP000646426">
    <property type="component" value="Unassembled WGS sequence"/>
</dbReference>
<proteinExistence type="predicted"/>
<gene>
    <name evidence="3" type="ORF">GCM10007067_15200</name>
</gene>
<feature type="chain" id="PRO_5037977507" description="DUF4124 domain-containing protein" evidence="2">
    <location>
        <begin position="22"/>
        <end position="133"/>
    </location>
</feature>
<reference evidence="3" key="1">
    <citation type="journal article" date="2014" name="Int. J. Syst. Evol. Microbiol.">
        <title>Complete genome sequence of Corynebacterium casei LMG S-19264T (=DSM 44701T), isolated from a smear-ripened cheese.</title>
        <authorList>
            <consortium name="US DOE Joint Genome Institute (JGI-PGF)"/>
            <person name="Walter F."/>
            <person name="Albersmeier A."/>
            <person name="Kalinowski J."/>
            <person name="Ruckert C."/>
        </authorList>
    </citation>
    <scope>NUCLEOTIDE SEQUENCE</scope>
    <source>
        <strain evidence="3">KCTC 23077</strain>
    </source>
</reference>
<evidence type="ECO:0000313" key="4">
    <source>
        <dbReference type="Proteomes" id="UP000646426"/>
    </source>
</evidence>
<comment type="caution">
    <text evidence="3">The sequence shown here is derived from an EMBL/GenBank/DDBJ whole genome shotgun (WGS) entry which is preliminary data.</text>
</comment>
<evidence type="ECO:0000256" key="1">
    <source>
        <dbReference type="SAM" id="MobiDB-lite"/>
    </source>
</evidence>
<reference evidence="3" key="2">
    <citation type="submission" date="2020-09" db="EMBL/GenBank/DDBJ databases">
        <authorList>
            <person name="Sun Q."/>
            <person name="Kim S."/>
        </authorList>
    </citation>
    <scope>NUCLEOTIDE SEQUENCE</scope>
    <source>
        <strain evidence="3">KCTC 23077</strain>
    </source>
</reference>
<evidence type="ECO:0000256" key="2">
    <source>
        <dbReference type="SAM" id="SignalP"/>
    </source>
</evidence>
<accession>A0A918SYA4</accession>
<feature type="signal peptide" evidence="2">
    <location>
        <begin position="1"/>
        <end position="21"/>
    </location>
</feature>
<evidence type="ECO:0000313" key="3">
    <source>
        <dbReference type="EMBL" id="GHA78767.1"/>
    </source>
</evidence>
<evidence type="ECO:0008006" key="5">
    <source>
        <dbReference type="Google" id="ProtNLM"/>
    </source>
</evidence>
<dbReference type="AlphaFoldDB" id="A0A918SYA4"/>
<feature type="region of interest" description="Disordered" evidence="1">
    <location>
        <begin position="68"/>
        <end position="102"/>
    </location>
</feature>